<name>A0A0E9V215_ANGAN</name>
<sequence>MHIIVYTTPYTRLEKGKG</sequence>
<dbReference type="AlphaFoldDB" id="A0A0E9V215"/>
<reference evidence="1" key="1">
    <citation type="submission" date="2014-11" db="EMBL/GenBank/DDBJ databases">
        <authorList>
            <person name="Amaro Gonzalez C."/>
        </authorList>
    </citation>
    <scope>NUCLEOTIDE SEQUENCE</scope>
</reference>
<dbReference type="EMBL" id="GBXM01037102">
    <property type="protein sequence ID" value="JAH71475.1"/>
    <property type="molecule type" value="Transcribed_RNA"/>
</dbReference>
<evidence type="ECO:0000313" key="1">
    <source>
        <dbReference type="EMBL" id="JAH71475.1"/>
    </source>
</evidence>
<accession>A0A0E9V215</accession>
<reference evidence="1" key="2">
    <citation type="journal article" date="2015" name="Fish Shellfish Immunol.">
        <title>Early steps in the European eel (Anguilla anguilla)-Vibrio vulnificus interaction in the gills: Role of the RtxA13 toxin.</title>
        <authorList>
            <person name="Callol A."/>
            <person name="Pajuelo D."/>
            <person name="Ebbesson L."/>
            <person name="Teles M."/>
            <person name="MacKenzie S."/>
            <person name="Amaro C."/>
        </authorList>
    </citation>
    <scope>NUCLEOTIDE SEQUENCE</scope>
</reference>
<proteinExistence type="predicted"/>
<protein>
    <submittedName>
        <fullName evidence="1">Uncharacterized protein</fullName>
    </submittedName>
</protein>
<organism evidence="1">
    <name type="scientific">Anguilla anguilla</name>
    <name type="common">European freshwater eel</name>
    <name type="synonym">Muraena anguilla</name>
    <dbReference type="NCBI Taxonomy" id="7936"/>
    <lineage>
        <taxon>Eukaryota</taxon>
        <taxon>Metazoa</taxon>
        <taxon>Chordata</taxon>
        <taxon>Craniata</taxon>
        <taxon>Vertebrata</taxon>
        <taxon>Euteleostomi</taxon>
        <taxon>Actinopterygii</taxon>
        <taxon>Neopterygii</taxon>
        <taxon>Teleostei</taxon>
        <taxon>Anguilliformes</taxon>
        <taxon>Anguillidae</taxon>
        <taxon>Anguilla</taxon>
    </lineage>
</organism>